<gene>
    <name evidence="1" type="ORF">I5L79_07990</name>
</gene>
<organism evidence="1 2">
    <name type="scientific">Hymenobacter guriensis</name>
    <dbReference type="NCBI Taxonomy" id="2793065"/>
    <lineage>
        <taxon>Bacteria</taxon>
        <taxon>Pseudomonadati</taxon>
        <taxon>Bacteroidota</taxon>
        <taxon>Cytophagia</taxon>
        <taxon>Cytophagales</taxon>
        <taxon>Hymenobacteraceae</taxon>
        <taxon>Hymenobacter</taxon>
    </lineage>
</organism>
<dbReference type="RefSeq" id="WP_196954512.1">
    <property type="nucleotide sequence ID" value="NZ_JADWYK010000004.1"/>
</dbReference>
<evidence type="ECO:0000313" key="2">
    <source>
        <dbReference type="Proteomes" id="UP000601099"/>
    </source>
</evidence>
<evidence type="ECO:0000313" key="1">
    <source>
        <dbReference type="EMBL" id="MBG8553482.1"/>
    </source>
</evidence>
<sequence>METIEVRFTDLRRAAEQVPAFVEDRLGCKAECGLRTGVEEDMSITGLDTEELLLEFSEQFSVDLSQFDFTGLITPESVGNPLHLILFLLFLPVYAVAWTTKLLLGLVYLPFNSEAAISLIKKPISNPFASPPKPRHEILTIGDFVASAAAGRFVKRERVRFVLV</sequence>
<keyword evidence="2" id="KW-1185">Reference proteome</keyword>
<comment type="caution">
    <text evidence="1">The sequence shown here is derived from an EMBL/GenBank/DDBJ whole genome shotgun (WGS) entry which is preliminary data.</text>
</comment>
<protein>
    <submittedName>
        <fullName evidence="1">DUF1493 family protein</fullName>
    </submittedName>
</protein>
<dbReference type="EMBL" id="JADWYK010000004">
    <property type="protein sequence ID" value="MBG8553482.1"/>
    <property type="molecule type" value="Genomic_DNA"/>
</dbReference>
<accession>A0ABS0L043</accession>
<name>A0ABS0L043_9BACT</name>
<reference evidence="1 2" key="1">
    <citation type="submission" date="2020-11" db="EMBL/GenBank/DDBJ databases">
        <title>Hymenobacter sp.</title>
        <authorList>
            <person name="Kim M.K."/>
        </authorList>
    </citation>
    <scope>NUCLEOTIDE SEQUENCE [LARGE SCALE GENOMIC DNA]</scope>
    <source>
        <strain evidence="1 2">BT594</strain>
    </source>
</reference>
<dbReference type="Proteomes" id="UP000601099">
    <property type="component" value="Unassembled WGS sequence"/>
</dbReference>
<dbReference type="Pfam" id="PF07377">
    <property type="entry name" value="DUF1493"/>
    <property type="match status" value="1"/>
</dbReference>
<dbReference type="InterPro" id="IPR010862">
    <property type="entry name" value="DUF1493"/>
</dbReference>
<proteinExistence type="predicted"/>